<comment type="caution">
    <text evidence="5">The sequence shown here is derived from an EMBL/GenBank/DDBJ whole genome shotgun (WGS) entry which is preliminary data.</text>
</comment>
<dbReference type="SUPFAM" id="SSF53383">
    <property type="entry name" value="PLP-dependent transferases"/>
    <property type="match status" value="1"/>
</dbReference>
<dbReference type="Proteomes" id="UP001139031">
    <property type="component" value="Unassembled WGS sequence"/>
</dbReference>
<keyword evidence="5" id="KW-0032">Aminotransferase</keyword>
<keyword evidence="3" id="KW-0663">Pyridoxal phosphate</keyword>
<dbReference type="InterPro" id="IPR015424">
    <property type="entry name" value="PyrdxlP-dep_Trfase"/>
</dbReference>
<evidence type="ECO:0000313" key="5">
    <source>
        <dbReference type="EMBL" id="MBZ5715471.1"/>
    </source>
</evidence>
<dbReference type="InterPro" id="IPR015421">
    <property type="entry name" value="PyrdxlP-dep_Trfase_major"/>
</dbReference>
<reference evidence="5" key="1">
    <citation type="submission" date="2021-08" db="EMBL/GenBank/DDBJ databases">
        <authorList>
            <person name="Stevens D.C."/>
        </authorList>
    </citation>
    <scope>NUCLEOTIDE SEQUENCE</scope>
    <source>
        <strain evidence="5">DSM 53165</strain>
    </source>
</reference>
<dbReference type="RefSeq" id="WP_224197212.1">
    <property type="nucleotide sequence ID" value="NZ_JAIRAU010000057.1"/>
</dbReference>
<sequence>MSELLNQRLRHQLAALRDEGLARELPRIGRRDGVRYELDGKWVTGFCSNDYLGFANHPHLRPTAISARDHAPDAAGATASRLVAGDLPAHRAAERALAALVGSDDAVLFPSGFQLNLGVLPALIEPGDAVFSDALNHASLIDGLRLARSRPTILPHRSAPTGDAGPTWWVTESIFSMDGDAADPDLLRQFTARGGMLYLDEAHSLGLFPGGAGFARAHGITPSLLMGGLGKSFGLAGAFAAGSREVCTWIRTRARSFVFSTGNAPMLAEQARLAAELLAGRDGDERRARMWSNARLLAAELERPPPVSPIFPILVGANQLAVAVSRALLDRGWHVQAIRPPTVPAGSARLRVTVTSDHDETQIHGLVADLRQLLRQFDLELRDTAPTSSSR</sequence>
<dbReference type="GO" id="GO:0008483">
    <property type="term" value="F:transaminase activity"/>
    <property type="evidence" value="ECO:0007669"/>
    <property type="project" value="UniProtKB-KW"/>
</dbReference>
<feature type="domain" description="Aminotransferase class I/classII large" evidence="4">
    <location>
        <begin position="43"/>
        <end position="368"/>
    </location>
</feature>
<dbReference type="InterPro" id="IPR004839">
    <property type="entry name" value="Aminotransferase_I/II_large"/>
</dbReference>
<name>A0ABS7U5C6_9BACT</name>
<gene>
    <name evidence="5" type="ORF">K7C98_40070</name>
</gene>
<evidence type="ECO:0000256" key="1">
    <source>
        <dbReference type="ARBA" id="ARBA00001933"/>
    </source>
</evidence>
<dbReference type="InterPro" id="IPR050087">
    <property type="entry name" value="AON_synthase_class-II"/>
</dbReference>
<evidence type="ECO:0000313" key="6">
    <source>
        <dbReference type="Proteomes" id="UP001139031"/>
    </source>
</evidence>
<dbReference type="Gene3D" id="3.90.1150.10">
    <property type="entry name" value="Aspartate Aminotransferase, domain 1"/>
    <property type="match status" value="1"/>
</dbReference>
<dbReference type="Gene3D" id="3.40.640.10">
    <property type="entry name" value="Type I PLP-dependent aspartate aminotransferase-like (Major domain)"/>
    <property type="match status" value="1"/>
</dbReference>
<keyword evidence="6" id="KW-1185">Reference proteome</keyword>
<evidence type="ECO:0000256" key="2">
    <source>
        <dbReference type="ARBA" id="ARBA00022679"/>
    </source>
</evidence>
<dbReference type="EMBL" id="JAIRAU010000057">
    <property type="protein sequence ID" value="MBZ5715471.1"/>
    <property type="molecule type" value="Genomic_DNA"/>
</dbReference>
<dbReference type="InterPro" id="IPR015422">
    <property type="entry name" value="PyrdxlP-dep_Trfase_small"/>
</dbReference>
<evidence type="ECO:0000259" key="4">
    <source>
        <dbReference type="Pfam" id="PF00155"/>
    </source>
</evidence>
<dbReference type="PANTHER" id="PTHR13693:SF100">
    <property type="entry name" value="8-AMINO-7-OXONONANOATE SYNTHASE"/>
    <property type="match status" value="1"/>
</dbReference>
<evidence type="ECO:0000256" key="3">
    <source>
        <dbReference type="ARBA" id="ARBA00022898"/>
    </source>
</evidence>
<accession>A0ABS7U5C6</accession>
<organism evidence="5 6">
    <name type="scientific">Nannocystis pusilla</name>
    <dbReference type="NCBI Taxonomy" id="889268"/>
    <lineage>
        <taxon>Bacteria</taxon>
        <taxon>Pseudomonadati</taxon>
        <taxon>Myxococcota</taxon>
        <taxon>Polyangia</taxon>
        <taxon>Nannocystales</taxon>
        <taxon>Nannocystaceae</taxon>
        <taxon>Nannocystis</taxon>
    </lineage>
</organism>
<dbReference type="Pfam" id="PF00155">
    <property type="entry name" value="Aminotran_1_2"/>
    <property type="match status" value="1"/>
</dbReference>
<protein>
    <submittedName>
        <fullName evidence="5">Aminotransferase class I/II-fold pyridoxal phosphate-dependent enzyme</fullName>
    </submittedName>
</protein>
<keyword evidence="2" id="KW-0808">Transferase</keyword>
<comment type="cofactor">
    <cofactor evidence="1">
        <name>pyridoxal 5'-phosphate</name>
        <dbReference type="ChEBI" id="CHEBI:597326"/>
    </cofactor>
</comment>
<dbReference type="PANTHER" id="PTHR13693">
    <property type="entry name" value="CLASS II AMINOTRANSFERASE/8-AMINO-7-OXONONANOATE SYNTHASE"/>
    <property type="match status" value="1"/>
</dbReference>
<proteinExistence type="predicted"/>